<feature type="chain" id="PRO_5047308350" evidence="1">
    <location>
        <begin position="27"/>
        <end position="151"/>
    </location>
</feature>
<evidence type="ECO:0000313" key="4">
    <source>
        <dbReference type="Proteomes" id="UP000749010"/>
    </source>
</evidence>
<evidence type="ECO:0000259" key="2">
    <source>
        <dbReference type="PROSITE" id="PS51781"/>
    </source>
</evidence>
<protein>
    <submittedName>
        <fullName evidence="3">Peptide-binding protein</fullName>
    </submittedName>
</protein>
<gene>
    <name evidence="3" type="ORF">E4Q23_13935</name>
</gene>
<evidence type="ECO:0000313" key="3">
    <source>
        <dbReference type="EMBL" id="NMQ28758.1"/>
    </source>
</evidence>
<dbReference type="EMBL" id="SPMY01000040">
    <property type="protein sequence ID" value="NMQ28758.1"/>
    <property type="molecule type" value="Genomic_DNA"/>
</dbReference>
<evidence type="ECO:0000256" key="1">
    <source>
        <dbReference type="SAM" id="SignalP"/>
    </source>
</evidence>
<dbReference type="InterPro" id="IPR010466">
    <property type="entry name" value="DUF1058"/>
</dbReference>
<feature type="signal peptide" evidence="1">
    <location>
        <begin position="1"/>
        <end position="26"/>
    </location>
</feature>
<proteinExistence type="predicted"/>
<dbReference type="InterPro" id="IPR003646">
    <property type="entry name" value="SH3-like_bac-type"/>
</dbReference>
<dbReference type="SMART" id="SM00287">
    <property type="entry name" value="SH3b"/>
    <property type="match status" value="2"/>
</dbReference>
<accession>A0ABX1U1L4</accession>
<dbReference type="PROSITE" id="PS51781">
    <property type="entry name" value="SH3B"/>
    <property type="match status" value="1"/>
</dbReference>
<dbReference type="RefSeq" id="WP_169067209.1">
    <property type="nucleotide sequence ID" value="NZ_SPMY01000040.1"/>
</dbReference>
<dbReference type="PANTHER" id="PTHR34408">
    <property type="entry name" value="FAMILY PROTEIN, PUTATIVE-RELATED"/>
    <property type="match status" value="1"/>
</dbReference>
<organism evidence="3 4">
    <name type="scientific">Candidatus Accumulibacter phosphatis</name>
    <dbReference type="NCBI Taxonomy" id="327160"/>
    <lineage>
        <taxon>Bacteria</taxon>
        <taxon>Pseudomonadati</taxon>
        <taxon>Pseudomonadota</taxon>
        <taxon>Betaproteobacteria</taxon>
        <taxon>Candidatus Accumulibacter</taxon>
    </lineage>
</organism>
<keyword evidence="1" id="KW-0732">Signal</keyword>
<feature type="domain" description="SH3b" evidence="2">
    <location>
        <begin position="89"/>
        <end position="151"/>
    </location>
</feature>
<reference evidence="3 4" key="1">
    <citation type="submission" date="2019-03" db="EMBL/GenBank/DDBJ databases">
        <title>Metabolic reconstructions from genomes of highly enriched 'Candidatus Accumulibacter' and 'Candidatus Competibacter' bioreactor populations.</title>
        <authorList>
            <person name="Annavajhala M.K."/>
            <person name="Welles L."/>
            <person name="Abbas B."/>
            <person name="Sorokin D."/>
            <person name="Park H."/>
            <person name="Van Loosdrecht M."/>
            <person name="Chandran K."/>
        </authorList>
    </citation>
    <scope>NUCLEOTIDE SEQUENCE [LARGE SCALE GENOMIC DNA]</scope>
    <source>
        <strain evidence="3 4">SBR_S</strain>
    </source>
</reference>
<dbReference type="Proteomes" id="UP000749010">
    <property type="component" value="Unassembled WGS sequence"/>
</dbReference>
<keyword evidence="4" id="KW-1185">Reference proteome</keyword>
<dbReference type="Pfam" id="PF06347">
    <property type="entry name" value="SH3_4"/>
    <property type="match status" value="2"/>
</dbReference>
<dbReference type="InterPro" id="IPR052354">
    <property type="entry name" value="Cell_Wall_Dynamics_Protein"/>
</dbReference>
<name>A0ABX1U1L4_9PROT</name>
<comment type="caution">
    <text evidence="3">The sequence shown here is derived from an EMBL/GenBank/DDBJ whole genome shotgun (WGS) entry which is preliminary data.</text>
</comment>
<dbReference type="PANTHER" id="PTHR34408:SF1">
    <property type="entry name" value="GLYCOSYL HYDROLASE FAMILY 19 DOMAIN-CONTAINING PROTEIN HI_1415"/>
    <property type="match status" value="1"/>
</dbReference>
<dbReference type="Gene3D" id="2.30.30.40">
    <property type="entry name" value="SH3 Domains"/>
    <property type="match status" value="2"/>
</dbReference>
<sequence>MVLKHAAIRFFSIACCMALVQSPALARDMVSIKGSIVNMRSAPSTRSEVMWELQRGYPLQVLKRKGSWLQVRDFENDKGWVAKALTNREPHYIVKASVANMRSGPGTRYRIVGKSERYDLLRTRAAKSDWVQVERSDGVKGWVAKRLLWGW</sequence>